<evidence type="ECO:0000256" key="1">
    <source>
        <dbReference type="ARBA" id="ARBA00022729"/>
    </source>
</evidence>
<feature type="compositionally biased region" description="Basic and acidic residues" evidence="3">
    <location>
        <begin position="705"/>
        <end position="715"/>
    </location>
</feature>
<sequence length="768" mass="85426">MGLLLLLTSSLLSSYFHAGRVVNAQRSFTIREVTLSIEPSTDVTRDTNVTLRCQAIVSSSGQEPLSREYTIYKDGSIIYNKISSSSEDLLYFLPQTRVFNSGKYKCKINIDGKQVNSSSQKLTVTGLSQPLLRLNKGVVSEGEEITAKCSAPGETGSIFFYFYEDSKEILERQVSHDQAEVKFHLRNVGIHKIHCDYTVLVTPYSFKSEKSNNATVTVKELSITPVLEIFPSHKIYEGDRLTISCTITNSRYNFENVQLYLSQGVRLLSSGDSKVNHSMVALAQDPGEFECRLEIGNVVKVDKKNVSVTELFSVPTLTMSPAEVFQRDSMTLTCRSERYATERLRKEELIYSINPPESYLLQKDTGVFRGKALPYDFNYTCTAKAKGIDKNSTTLTVRPKVSVSIPRIRVEGRAVLGRPFIIRCQSDIGSLPINYTLWKGYDVVDSFIVKSPSDKADFSVTIFNPGEISQFMCQATNKPEGSLLGKRLNATVIVPLSDPTMTVIPNVAEISEGDDLILICRVDGTPPVHFNWYRRGTEQPLFNRTSNMTHSNHQIPSLSKTDSGAYYCEAVNYANNVVRSQEVVIEVRMALWKKVTAGAVSLLGGVVLVVVVVVVMVLCRSKKGKREAASELSVKPSSPKSDDSLTVNLTHDTEVYNADKVKVDKAAVSVWSKRPPESDDDEESSIESNEPDVEYTEVVHPQPVDPDRAPLRKGTDTVYSELQNSPHSAADPHDYGSVEYAELNSEQPDTSHFSPEINNYQDLPEPVD</sequence>
<dbReference type="GO" id="GO:0098742">
    <property type="term" value="P:cell-cell adhesion via plasma-membrane adhesion molecules"/>
    <property type="evidence" value="ECO:0007669"/>
    <property type="project" value="TreeGrafter"/>
</dbReference>
<reference evidence="7" key="1">
    <citation type="submission" date="2023-08" db="EMBL/GenBank/DDBJ databases">
        <authorList>
            <person name="Alioto T."/>
            <person name="Alioto T."/>
            <person name="Gomez Garrido J."/>
        </authorList>
    </citation>
    <scope>NUCLEOTIDE SEQUENCE</scope>
</reference>
<dbReference type="GO" id="GO:0009897">
    <property type="term" value="C:external side of plasma membrane"/>
    <property type="evidence" value="ECO:0007669"/>
    <property type="project" value="TreeGrafter"/>
</dbReference>
<feature type="transmembrane region" description="Helical" evidence="4">
    <location>
        <begin position="597"/>
        <end position="619"/>
    </location>
</feature>
<feature type="compositionally biased region" description="Polar residues" evidence="3">
    <location>
        <begin position="717"/>
        <end position="727"/>
    </location>
</feature>
<dbReference type="PROSITE" id="PS50835">
    <property type="entry name" value="IG_LIKE"/>
    <property type="match status" value="2"/>
</dbReference>
<keyword evidence="4" id="KW-0812">Transmembrane</keyword>
<evidence type="ECO:0000313" key="8">
    <source>
        <dbReference type="Proteomes" id="UP001178508"/>
    </source>
</evidence>
<dbReference type="InterPro" id="IPR007110">
    <property type="entry name" value="Ig-like_dom"/>
</dbReference>
<gene>
    <name evidence="7" type="ORF">XNOV1_A019677</name>
</gene>
<keyword evidence="2" id="KW-1015">Disulfide bond</keyword>
<dbReference type="CDD" id="cd00096">
    <property type="entry name" value="Ig"/>
    <property type="match status" value="1"/>
</dbReference>
<feature type="compositionally biased region" description="Acidic residues" evidence="3">
    <location>
        <begin position="678"/>
        <end position="695"/>
    </location>
</feature>
<dbReference type="InterPro" id="IPR003599">
    <property type="entry name" value="Ig_sub"/>
</dbReference>
<dbReference type="SUPFAM" id="SSF48726">
    <property type="entry name" value="Immunoglobulin"/>
    <property type="match status" value="2"/>
</dbReference>
<organism evidence="7 8">
    <name type="scientific">Xyrichtys novacula</name>
    <name type="common">Pearly razorfish</name>
    <name type="synonym">Hemipteronotus novacula</name>
    <dbReference type="NCBI Taxonomy" id="13765"/>
    <lineage>
        <taxon>Eukaryota</taxon>
        <taxon>Metazoa</taxon>
        <taxon>Chordata</taxon>
        <taxon>Craniata</taxon>
        <taxon>Vertebrata</taxon>
        <taxon>Euteleostomi</taxon>
        <taxon>Actinopterygii</taxon>
        <taxon>Neopterygii</taxon>
        <taxon>Teleostei</taxon>
        <taxon>Neoteleostei</taxon>
        <taxon>Acanthomorphata</taxon>
        <taxon>Eupercaria</taxon>
        <taxon>Labriformes</taxon>
        <taxon>Labridae</taxon>
        <taxon>Xyrichtys</taxon>
    </lineage>
</organism>
<dbReference type="SMART" id="SM00409">
    <property type="entry name" value="IG"/>
    <property type="match status" value="6"/>
</dbReference>
<evidence type="ECO:0000313" key="7">
    <source>
        <dbReference type="EMBL" id="CAJ1053095.1"/>
    </source>
</evidence>
<dbReference type="Proteomes" id="UP001178508">
    <property type="component" value="Chromosome 3"/>
</dbReference>
<dbReference type="GO" id="GO:0006955">
    <property type="term" value="P:immune response"/>
    <property type="evidence" value="ECO:0007669"/>
    <property type="project" value="TreeGrafter"/>
</dbReference>
<dbReference type="InterPro" id="IPR036179">
    <property type="entry name" value="Ig-like_dom_sf"/>
</dbReference>
<dbReference type="PANTHER" id="PTHR11481:SF125">
    <property type="entry name" value="PLATELET ENDOTHELIAL CELL ADHESION MOLECULE-LIKE ISOFORM X1"/>
    <property type="match status" value="1"/>
</dbReference>
<accession>A0AAV1EWP3</accession>
<feature type="domain" description="Ig-like" evidence="6">
    <location>
        <begin position="225"/>
        <end position="307"/>
    </location>
</feature>
<name>A0AAV1EWP3_XYRNO</name>
<dbReference type="InterPro" id="IPR050488">
    <property type="entry name" value="Ig_Fc_receptor"/>
</dbReference>
<proteinExistence type="predicted"/>
<dbReference type="InterPro" id="IPR013783">
    <property type="entry name" value="Ig-like_fold"/>
</dbReference>
<feature type="signal peptide" evidence="5">
    <location>
        <begin position="1"/>
        <end position="18"/>
    </location>
</feature>
<evidence type="ECO:0000256" key="5">
    <source>
        <dbReference type="SAM" id="SignalP"/>
    </source>
</evidence>
<dbReference type="SMART" id="SM00408">
    <property type="entry name" value="IGc2"/>
    <property type="match status" value="1"/>
</dbReference>
<dbReference type="Gene3D" id="2.60.40.10">
    <property type="entry name" value="Immunoglobulins"/>
    <property type="match status" value="3"/>
</dbReference>
<keyword evidence="4" id="KW-0472">Membrane</keyword>
<dbReference type="EMBL" id="OY660866">
    <property type="protein sequence ID" value="CAJ1053095.1"/>
    <property type="molecule type" value="Genomic_DNA"/>
</dbReference>
<evidence type="ECO:0000256" key="3">
    <source>
        <dbReference type="SAM" id="MobiDB-lite"/>
    </source>
</evidence>
<feature type="chain" id="PRO_5043594996" evidence="5">
    <location>
        <begin position="19"/>
        <end position="768"/>
    </location>
</feature>
<dbReference type="GO" id="GO:0007166">
    <property type="term" value="P:cell surface receptor signaling pathway"/>
    <property type="evidence" value="ECO:0007669"/>
    <property type="project" value="TreeGrafter"/>
</dbReference>
<keyword evidence="4" id="KW-1133">Transmembrane helix</keyword>
<protein>
    <submittedName>
        <fullName evidence="7">Platelet endothelial cell adhesion molecule isoform X2</fullName>
    </submittedName>
</protein>
<evidence type="ECO:0000259" key="6">
    <source>
        <dbReference type="PROSITE" id="PS50835"/>
    </source>
</evidence>
<feature type="compositionally biased region" description="Polar residues" evidence="3">
    <location>
        <begin position="744"/>
        <end position="761"/>
    </location>
</feature>
<dbReference type="Pfam" id="PF13895">
    <property type="entry name" value="Ig_2"/>
    <property type="match status" value="1"/>
</dbReference>
<dbReference type="Pfam" id="PF13927">
    <property type="entry name" value="Ig_3"/>
    <property type="match status" value="1"/>
</dbReference>
<feature type="region of interest" description="Disordered" evidence="3">
    <location>
        <begin position="670"/>
        <end position="768"/>
    </location>
</feature>
<keyword evidence="8" id="KW-1185">Reference proteome</keyword>
<dbReference type="GO" id="GO:0004888">
    <property type="term" value="F:transmembrane signaling receptor activity"/>
    <property type="evidence" value="ECO:0007669"/>
    <property type="project" value="TreeGrafter"/>
</dbReference>
<feature type="domain" description="Ig-like" evidence="6">
    <location>
        <begin position="499"/>
        <end position="584"/>
    </location>
</feature>
<evidence type="ECO:0000256" key="2">
    <source>
        <dbReference type="ARBA" id="ARBA00023157"/>
    </source>
</evidence>
<dbReference type="AlphaFoldDB" id="A0AAV1EWP3"/>
<dbReference type="PANTHER" id="PTHR11481">
    <property type="entry name" value="IMMUNOGLOBULIN FC RECEPTOR"/>
    <property type="match status" value="1"/>
</dbReference>
<evidence type="ECO:0000256" key="4">
    <source>
        <dbReference type="SAM" id="Phobius"/>
    </source>
</evidence>
<keyword evidence="1 5" id="KW-0732">Signal</keyword>
<dbReference type="InterPro" id="IPR003598">
    <property type="entry name" value="Ig_sub2"/>
</dbReference>